<accession>A0A2S9J2C1</accession>
<evidence type="ECO:0000313" key="1">
    <source>
        <dbReference type="EMBL" id="PRD46912.1"/>
    </source>
</evidence>
<dbReference type="EMBL" id="PVBQ01000009">
    <property type="protein sequence ID" value="PRD46912.1"/>
    <property type="molecule type" value="Genomic_DNA"/>
</dbReference>
<protein>
    <submittedName>
        <fullName evidence="1">Uncharacterized protein</fullName>
    </submittedName>
</protein>
<evidence type="ECO:0000313" key="2">
    <source>
        <dbReference type="Proteomes" id="UP000239711"/>
    </source>
</evidence>
<dbReference type="Proteomes" id="UP000239711">
    <property type="component" value="Unassembled WGS sequence"/>
</dbReference>
<dbReference type="AlphaFoldDB" id="A0A2S9J2C1"/>
<comment type="caution">
    <text evidence="1">The sequence shown here is derived from an EMBL/GenBank/DDBJ whole genome shotgun (WGS) entry which is preliminary data.</text>
</comment>
<reference evidence="1 2" key="1">
    <citation type="submission" date="2018-02" db="EMBL/GenBank/DDBJ databases">
        <title>The draft genome of Sphingobacterium sp. 5JN-11.</title>
        <authorList>
            <person name="Liu L."/>
            <person name="Li L."/>
            <person name="Liang L."/>
            <person name="Zhang X."/>
            <person name="Wang T."/>
        </authorList>
    </citation>
    <scope>NUCLEOTIDE SEQUENCE [LARGE SCALE GENOMIC DNA]</scope>
    <source>
        <strain evidence="1 2">5JN-11</strain>
    </source>
</reference>
<keyword evidence="2" id="KW-1185">Reference proteome</keyword>
<name>A0A2S9J2C1_9SPHI</name>
<sequence>MLMFTELAFSIYDQSILLKQQNIQPWKIINTAENIPTKKSFGYDRSLNLDLVTFPLGKRLDQA</sequence>
<gene>
    <name evidence="1" type="ORF">C5745_12490</name>
</gene>
<organism evidence="1 2">
    <name type="scientific">Sphingobacterium haloxyli</name>
    <dbReference type="NCBI Taxonomy" id="2100533"/>
    <lineage>
        <taxon>Bacteria</taxon>
        <taxon>Pseudomonadati</taxon>
        <taxon>Bacteroidota</taxon>
        <taxon>Sphingobacteriia</taxon>
        <taxon>Sphingobacteriales</taxon>
        <taxon>Sphingobacteriaceae</taxon>
        <taxon>Sphingobacterium</taxon>
    </lineage>
</organism>
<proteinExistence type="predicted"/>